<keyword evidence="1" id="KW-1133">Transmembrane helix</keyword>
<reference evidence="2" key="1">
    <citation type="journal article" date="2023" name="G3 (Bethesda)">
        <title>A reference genome for the long-term kleptoplast-retaining sea slug Elysia crispata morphotype clarki.</title>
        <authorList>
            <person name="Eastman K.E."/>
            <person name="Pendleton A.L."/>
            <person name="Shaikh M.A."/>
            <person name="Suttiyut T."/>
            <person name="Ogas R."/>
            <person name="Tomko P."/>
            <person name="Gavelis G."/>
            <person name="Widhalm J.R."/>
            <person name="Wisecaver J.H."/>
        </authorList>
    </citation>
    <scope>NUCLEOTIDE SEQUENCE</scope>
    <source>
        <strain evidence="2">ECLA1</strain>
    </source>
</reference>
<organism evidence="2 3">
    <name type="scientific">Elysia crispata</name>
    <name type="common">lettuce slug</name>
    <dbReference type="NCBI Taxonomy" id="231223"/>
    <lineage>
        <taxon>Eukaryota</taxon>
        <taxon>Metazoa</taxon>
        <taxon>Spiralia</taxon>
        <taxon>Lophotrochozoa</taxon>
        <taxon>Mollusca</taxon>
        <taxon>Gastropoda</taxon>
        <taxon>Heterobranchia</taxon>
        <taxon>Euthyneura</taxon>
        <taxon>Panpulmonata</taxon>
        <taxon>Sacoglossa</taxon>
        <taxon>Placobranchoidea</taxon>
        <taxon>Plakobranchidae</taxon>
        <taxon>Elysia</taxon>
    </lineage>
</organism>
<dbReference type="Proteomes" id="UP001283361">
    <property type="component" value="Unassembled WGS sequence"/>
</dbReference>
<protein>
    <submittedName>
        <fullName evidence="2">Uncharacterized protein</fullName>
    </submittedName>
</protein>
<evidence type="ECO:0000313" key="3">
    <source>
        <dbReference type="Proteomes" id="UP001283361"/>
    </source>
</evidence>
<feature type="transmembrane region" description="Helical" evidence="1">
    <location>
        <begin position="81"/>
        <end position="104"/>
    </location>
</feature>
<dbReference type="EMBL" id="JAWDGP010006323">
    <property type="protein sequence ID" value="KAK3743209.1"/>
    <property type="molecule type" value="Genomic_DNA"/>
</dbReference>
<keyword evidence="1" id="KW-0812">Transmembrane</keyword>
<gene>
    <name evidence="2" type="ORF">RRG08_064062</name>
</gene>
<keyword evidence="3" id="KW-1185">Reference proteome</keyword>
<proteinExistence type="predicted"/>
<sequence>MTKRVELKVLQKRLPVKCQYQAEYSITEVEPFSAGRRLLQPKMAEEIYKDDVELEDSMKTFDELLAENRELRTKANHAMKFSLALLLVALLSVGAVLAIIINFISLDSRNCDRD</sequence>
<accession>A0AAE0YEM1</accession>
<evidence type="ECO:0000313" key="2">
    <source>
        <dbReference type="EMBL" id="KAK3743209.1"/>
    </source>
</evidence>
<comment type="caution">
    <text evidence="2">The sequence shown here is derived from an EMBL/GenBank/DDBJ whole genome shotgun (WGS) entry which is preliminary data.</text>
</comment>
<evidence type="ECO:0000256" key="1">
    <source>
        <dbReference type="SAM" id="Phobius"/>
    </source>
</evidence>
<keyword evidence="1" id="KW-0472">Membrane</keyword>
<dbReference type="AlphaFoldDB" id="A0AAE0YEM1"/>
<name>A0AAE0YEM1_9GAST</name>